<dbReference type="PANTHER" id="PTHR33365:SF12">
    <property type="entry name" value="TAT PATHWAY SIGNAL SEQUENCE"/>
    <property type="match status" value="1"/>
</dbReference>
<accession>A0ABR1XAA0</accession>
<feature type="compositionally biased region" description="Basic and acidic residues" evidence="2">
    <location>
        <begin position="1"/>
        <end position="12"/>
    </location>
</feature>
<evidence type="ECO:0000256" key="1">
    <source>
        <dbReference type="ARBA" id="ARBA00035112"/>
    </source>
</evidence>
<keyword evidence="3" id="KW-1133">Transmembrane helix</keyword>
<keyword evidence="5" id="KW-1185">Reference proteome</keyword>
<feature type="transmembrane region" description="Helical" evidence="3">
    <location>
        <begin position="43"/>
        <end position="63"/>
    </location>
</feature>
<dbReference type="InterPro" id="IPR021765">
    <property type="entry name" value="UstYa-like"/>
</dbReference>
<protein>
    <submittedName>
        <fullName evidence="4">Uncharacterized protein</fullName>
    </submittedName>
</protein>
<organism evidence="4 5">
    <name type="scientific">Apiospora hydei</name>
    <dbReference type="NCBI Taxonomy" id="1337664"/>
    <lineage>
        <taxon>Eukaryota</taxon>
        <taxon>Fungi</taxon>
        <taxon>Dikarya</taxon>
        <taxon>Ascomycota</taxon>
        <taxon>Pezizomycotina</taxon>
        <taxon>Sordariomycetes</taxon>
        <taxon>Xylariomycetidae</taxon>
        <taxon>Amphisphaeriales</taxon>
        <taxon>Apiosporaceae</taxon>
        <taxon>Apiospora</taxon>
    </lineage>
</organism>
<comment type="caution">
    <text evidence="4">The sequence shown here is derived from an EMBL/GenBank/DDBJ whole genome shotgun (WGS) entry which is preliminary data.</text>
</comment>
<dbReference type="PANTHER" id="PTHR33365">
    <property type="entry name" value="YALI0B05434P"/>
    <property type="match status" value="1"/>
</dbReference>
<dbReference type="RefSeq" id="XP_066674311.1">
    <property type="nucleotide sequence ID" value="XM_066804538.1"/>
</dbReference>
<evidence type="ECO:0000313" key="5">
    <source>
        <dbReference type="Proteomes" id="UP001433268"/>
    </source>
</evidence>
<keyword evidence="3" id="KW-0472">Membrane</keyword>
<dbReference type="Pfam" id="PF11807">
    <property type="entry name" value="UstYa"/>
    <property type="match status" value="2"/>
</dbReference>
<evidence type="ECO:0000256" key="2">
    <source>
        <dbReference type="SAM" id="MobiDB-lite"/>
    </source>
</evidence>
<reference evidence="4 5" key="1">
    <citation type="submission" date="2023-01" db="EMBL/GenBank/DDBJ databases">
        <title>Analysis of 21 Apiospora genomes using comparative genomics revels a genus with tremendous synthesis potential of carbohydrate active enzymes and secondary metabolites.</title>
        <authorList>
            <person name="Sorensen T."/>
        </authorList>
    </citation>
    <scope>NUCLEOTIDE SEQUENCE [LARGE SCALE GENOMIC DNA]</scope>
    <source>
        <strain evidence="4 5">CBS 114990</strain>
    </source>
</reference>
<evidence type="ECO:0000256" key="3">
    <source>
        <dbReference type="SAM" id="Phobius"/>
    </source>
</evidence>
<keyword evidence="3" id="KW-0812">Transmembrane</keyword>
<gene>
    <name evidence="4" type="ORF">PG997_000223</name>
</gene>
<dbReference type="EMBL" id="JAQQWN010000002">
    <property type="protein sequence ID" value="KAK8093538.1"/>
    <property type="molecule type" value="Genomic_DNA"/>
</dbReference>
<dbReference type="Proteomes" id="UP001433268">
    <property type="component" value="Unassembled WGS sequence"/>
</dbReference>
<feature type="region of interest" description="Disordered" evidence="2">
    <location>
        <begin position="1"/>
        <end position="34"/>
    </location>
</feature>
<evidence type="ECO:0000313" key="4">
    <source>
        <dbReference type="EMBL" id="KAK8093538.1"/>
    </source>
</evidence>
<sequence length="177" mass="20585">MDPEYHNSHDDSESSNDPLIPDFEKGGPLNQEPRKTAQRRLRLWPYIFHVLLFMSYSLAYLLAFEYQTTDDKLSGSVAYSPANGALRYHKVAYDGALHQASPYRGEPRPELDRAWSDLIKHFNIRLSKDELQMMNRTALELDVHVDHCIDDIRQALMCHPDTSIITLDWKSPEWRTP</sequence>
<dbReference type="GeneID" id="92037598"/>
<proteinExistence type="inferred from homology"/>
<comment type="similarity">
    <text evidence="1">Belongs to the ustYa family.</text>
</comment>
<name>A0ABR1XAA0_9PEZI</name>